<gene>
    <name evidence="1" type="ORF">GV829_08495</name>
</gene>
<reference evidence="1 2" key="1">
    <citation type="submission" date="2020-01" db="EMBL/GenBank/DDBJ databases">
        <title>Sphingomonas sp. strain CSW-10.</title>
        <authorList>
            <person name="Chen W.-M."/>
        </authorList>
    </citation>
    <scope>NUCLEOTIDE SEQUENCE [LARGE SCALE GENOMIC DNA]</scope>
    <source>
        <strain evidence="1 2">CSW-10</strain>
    </source>
</reference>
<evidence type="ECO:0000313" key="1">
    <source>
        <dbReference type="EMBL" id="QJQ32483.1"/>
    </source>
</evidence>
<proteinExistence type="predicted"/>
<dbReference type="EMBL" id="CP053015">
    <property type="protein sequence ID" value="QJQ32483.1"/>
    <property type="molecule type" value="Genomic_DNA"/>
</dbReference>
<organism evidence="1 2">
    <name type="scientific">Sphingomonas lacunae</name>
    <dbReference type="NCBI Taxonomy" id="2698828"/>
    <lineage>
        <taxon>Bacteria</taxon>
        <taxon>Pseudomonadati</taxon>
        <taxon>Pseudomonadota</taxon>
        <taxon>Alphaproteobacteria</taxon>
        <taxon>Sphingomonadales</taxon>
        <taxon>Sphingomonadaceae</taxon>
        <taxon>Sphingomonas</taxon>
    </lineage>
</organism>
<dbReference type="KEGG" id="slan:GV829_08495"/>
<dbReference type="Proteomes" id="UP000503018">
    <property type="component" value="Chromosome"/>
</dbReference>
<sequence>MATDLERLFGITEKHKRPLMQQADMLLPDAPTGREIRGRIAYKREPFIKQRDLLDASFSFLLTFVGAMMFLI</sequence>
<keyword evidence="2" id="KW-1185">Reference proteome</keyword>
<accession>A0A6M4ATR2</accession>
<evidence type="ECO:0000313" key="2">
    <source>
        <dbReference type="Proteomes" id="UP000503018"/>
    </source>
</evidence>
<protein>
    <submittedName>
        <fullName evidence="1">Uncharacterized protein</fullName>
    </submittedName>
</protein>
<dbReference type="RefSeq" id="WP_169945789.1">
    <property type="nucleotide sequence ID" value="NZ_CP053015.1"/>
</dbReference>
<dbReference type="AlphaFoldDB" id="A0A6M4ATR2"/>
<name>A0A6M4ATR2_9SPHN</name>